<organism evidence="2 3">
    <name type="scientific">Talaromyces proteolyticus</name>
    <dbReference type="NCBI Taxonomy" id="1131652"/>
    <lineage>
        <taxon>Eukaryota</taxon>
        <taxon>Fungi</taxon>
        <taxon>Dikarya</taxon>
        <taxon>Ascomycota</taxon>
        <taxon>Pezizomycotina</taxon>
        <taxon>Eurotiomycetes</taxon>
        <taxon>Eurotiomycetidae</taxon>
        <taxon>Eurotiales</taxon>
        <taxon>Trichocomaceae</taxon>
        <taxon>Talaromyces</taxon>
        <taxon>Talaromyces sect. Bacilispori</taxon>
    </lineage>
</organism>
<accession>A0AAD4L3J7</accession>
<sequence>MTPTSLSLRPSDATNSLSQRELSSHKLSSDENNQPFRPVGRRLKRRRVIEDSEDDEPAVDTNSAVGNNPEPVHREPSSDETPQLANRHGQDLRVIADPDDEDEPIGKGMDPMVTPRAQKNDTSTPPPLPSPSAFTSNFVLDELLEEEEDLEDAAPELDDEDVLYESGDEEEDDDVVLSLHDDSGVLEGQKGDSFATLLRSIITALVLWTNQHDVSKIVGRMRPITLGFWSLLTRVDIDLLMALYLPAIPRQVMRLFEKSSWSLDDLMSLPSVRGISKYGVYGNFPTGNLSVRTDSSPGCECYIGSTQCLDTRADQHQRLAKKEVNDLPKSHKRSLHYNQICREGVKSHFRALAVFEQPVAKGYLNLLEGIFMILFQTYRYRRYHEHAPKASFDLFDEISGVVKIPSSACTWRGLNGAWPLRQGFFHPSWKKSLSCHNAACSRMTIPGRRYLFAPFDPLGPYICPLCYMYRRRYGNFPSSSFTESVNERIERTNKVRERRKAAGGDLACSCCSRVESQFPRNARGGTKIRLHRIHPKFPDMNLCRYCYMFVDEHNRLRSSEEIEQYSRIFDLIVARLGEGKVVCENCSAVDGHPTCRGQHRSNAETGLVLCTPCEEYQCHHHKLRDPFCQRRLEVVYEADQTRKRGEPVLCAFCHRPETAGGYKFSVSKKGRGPYCRIRNCRREAGADDDDDIADGGRRARLADTQRLHARQSDAGEDIICRYCGDVEGKGKSKKPYSITRNGYGPYCHRKKCRAEARAGRDPVYPTR</sequence>
<keyword evidence="3" id="KW-1185">Reference proteome</keyword>
<evidence type="ECO:0000256" key="1">
    <source>
        <dbReference type="SAM" id="MobiDB-lite"/>
    </source>
</evidence>
<evidence type="ECO:0000313" key="3">
    <source>
        <dbReference type="Proteomes" id="UP001201262"/>
    </source>
</evidence>
<protein>
    <submittedName>
        <fullName evidence="2">Uncharacterized protein</fullName>
    </submittedName>
</protein>
<gene>
    <name evidence="2" type="ORF">BGW36DRAFT_19979</name>
</gene>
<feature type="region of interest" description="Disordered" evidence="1">
    <location>
        <begin position="1"/>
        <end position="132"/>
    </location>
</feature>
<dbReference type="AlphaFoldDB" id="A0AAD4L3J7"/>
<dbReference type="GeneID" id="70240143"/>
<dbReference type="RefSeq" id="XP_046078557.1">
    <property type="nucleotide sequence ID" value="XM_046209856.1"/>
</dbReference>
<reference evidence="2" key="1">
    <citation type="submission" date="2021-12" db="EMBL/GenBank/DDBJ databases">
        <title>Convergent genome expansion in fungi linked to evolution of root-endophyte symbiosis.</title>
        <authorList>
            <consortium name="DOE Joint Genome Institute"/>
            <person name="Ke Y.-H."/>
            <person name="Bonito G."/>
            <person name="Liao H.-L."/>
            <person name="Looney B."/>
            <person name="Rojas-Flechas A."/>
            <person name="Nash J."/>
            <person name="Hameed K."/>
            <person name="Schadt C."/>
            <person name="Martin F."/>
            <person name="Crous P.W."/>
            <person name="Miettinen O."/>
            <person name="Magnuson J.K."/>
            <person name="Labbe J."/>
            <person name="Jacobson D."/>
            <person name="Doktycz M.J."/>
            <person name="Veneault-Fourrey C."/>
            <person name="Kuo A."/>
            <person name="Mondo S."/>
            <person name="Calhoun S."/>
            <person name="Riley R."/>
            <person name="Ohm R."/>
            <person name="LaButti K."/>
            <person name="Andreopoulos B."/>
            <person name="Pangilinan J."/>
            <person name="Nolan M."/>
            <person name="Tritt A."/>
            <person name="Clum A."/>
            <person name="Lipzen A."/>
            <person name="Daum C."/>
            <person name="Barry K."/>
            <person name="Grigoriev I.V."/>
            <person name="Vilgalys R."/>
        </authorList>
    </citation>
    <scope>NUCLEOTIDE SEQUENCE</scope>
    <source>
        <strain evidence="2">PMI_201</strain>
    </source>
</reference>
<feature type="compositionally biased region" description="Polar residues" evidence="1">
    <location>
        <begin position="1"/>
        <end position="21"/>
    </location>
</feature>
<name>A0AAD4L3J7_9EURO</name>
<proteinExistence type="predicted"/>
<evidence type="ECO:0000313" key="2">
    <source>
        <dbReference type="EMBL" id="KAH8705936.1"/>
    </source>
</evidence>
<dbReference type="EMBL" id="JAJTJA010000001">
    <property type="protein sequence ID" value="KAH8705936.1"/>
    <property type="molecule type" value="Genomic_DNA"/>
</dbReference>
<comment type="caution">
    <text evidence="2">The sequence shown here is derived from an EMBL/GenBank/DDBJ whole genome shotgun (WGS) entry which is preliminary data.</text>
</comment>
<dbReference type="Proteomes" id="UP001201262">
    <property type="component" value="Unassembled WGS sequence"/>
</dbReference>